<reference evidence="2" key="1">
    <citation type="journal article" date="2020" name="Stud. Mycol.">
        <title>101 Dothideomycetes genomes: a test case for predicting lifestyles and emergence of pathogens.</title>
        <authorList>
            <person name="Haridas S."/>
            <person name="Albert R."/>
            <person name="Binder M."/>
            <person name="Bloem J."/>
            <person name="Labutti K."/>
            <person name="Salamov A."/>
            <person name="Andreopoulos B."/>
            <person name="Baker S."/>
            <person name="Barry K."/>
            <person name="Bills G."/>
            <person name="Bluhm B."/>
            <person name="Cannon C."/>
            <person name="Castanera R."/>
            <person name="Culley D."/>
            <person name="Daum C."/>
            <person name="Ezra D."/>
            <person name="Gonzalez J."/>
            <person name="Henrissat B."/>
            <person name="Kuo A."/>
            <person name="Liang C."/>
            <person name="Lipzen A."/>
            <person name="Lutzoni F."/>
            <person name="Magnuson J."/>
            <person name="Mondo S."/>
            <person name="Nolan M."/>
            <person name="Ohm R."/>
            <person name="Pangilinan J."/>
            <person name="Park H.-J."/>
            <person name="Ramirez L."/>
            <person name="Alfaro M."/>
            <person name="Sun H."/>
            <person name="Tritt A."/>
            <person name="Yoshinaga Y."/>
            <person name="Zwiers L.-H."/>
            <person name="Turgeon B."/>
            <person name="Goodwin S."/>
            <person name="Spatafora J."/>
            <person name="Crous P."/>
            <person name="Grigoriev I."/>
        </authorList>
    </citation>
    <scope>NUCLEOTIDE SEQUENCE</scope>
    <source>
        <strain evidence="2">CBS 116005</strain>
    </source>
</reference>
<feature type="region of interest" description="Disordered" evidence="1">
    <location>
        <begin position="286"/>
        <end position="307"/>
    </location>
</feature>
<feature type="region of interest" description="Disordered" evidence="1">
    <location>
        <begin position="16"/>
        <end position="40"/>
    </location>
</feature>
<name>A0A6G1LBV5_9PEZI</name>
<dbReference type="AlphaFoldDB" id="A0A6G1LBV5"/>
<organism evidence="2 3">
    <name type="scientific">Teratosphaeria nubilosa</name>
    <dbReference type="NCBI Taxonomy" id="161662"/>
    <lineage>
        <taxon>Eukaryota</taxon>
        <taxon>Fungi</taxon>
        <taxon>Dikarya</taxon>
        <taxon>Ascomycota</taxon>
        <taxon>Pezizomycotina</taxon>
        <taxon>Dothideomycetes</taxon>
        <taxon>Dothideomycetidae</taxon>
        <taxon>Mycosphaerellales</taxon>
        <taxon>Teratosphaeriaceae</taxon>
        <taxon>Teratosphaeria</taxon>
    </lineage>
</organism>
<accession>A0A6G1LBV5</accession>
<feature type="region of interest" description="Disordered" evidence="1">
    <location>
        <begin position="180"/>
        <end position="204"/>
    </location>
</feature>
<evidence type="ECO:0000256" key="1">
    <source>
        <dbReference type="SAM" id="MobiDB-lite"/>
    </source>
</evidence>
<dbReference type="OrthoDB" id="3832538at2759"/>
<dbReference type="EMBL" id="ML995826">
    <property type="protein sequence ID" value="KAF2770421.1"/>
    <property type="molecule type" value="Genomic_DNA"/>
</dbReference>
<feature type="compositionally biased region" description="Polar residues" evidence="1">
    <location>
        <begin position="556"/>
        <end position="569"/>
    </location>
</feature>
<keyword evidence="3" id="KW-1185">Reference proteome</keyword>
<feature type="compositionally biased region" description="Polar residues" evidence="1">
    <location>
        <begin position="487"/>
        <end position="501"/>
    </location>
</feature>
<feature type="region of interest" description="Disordered" evidence="1">
    <location>
        <begin position="531"/>
        <end position="638"/>
    </location>
</feature>
<feature type="region of interest" description="Disordered" evidence="1">
    <location>
        <begin position="438"/>
        <end position="501"/>
    </location>
</feature>
<feature type="compositionally biased region" description="Pro residues" evidence="1">
    <location>
        <begin position="584"/>
        <end position="600"/>
    </location>
</feature>
<feature type="region of interest" description="Disordered" evidence="1">
    <location>
        <begin position="719"/>
        <end position="751"/>
    </location>
</feature>
<evidence type="ECO:0000313" key="2">
    <source>
        <dbReference type="EMBL" id="KAF2770421.1"/>
    </source>
</evidence>
<gene>
    <name evidence="2" type="ORF">EJ03DRAFT_350497</name>
</gene>
<evidence type="ECO:0000313" key="3">
    <source>
        <dbReference type="Proteomes" id="UP000799436"/>
    </source>
</evidence>
<dbReference type="Proteomes" id="UP000799436">
    <property type="component" value="Unassembled WGS sequence"/>
</dbReference>
<sequence length="751" mass="82055">MPRSAQTYDLAFFLRTTGPPAPHLRPSKLGSQARSPTGPKKKALRLFGIGKRTTTPVVAAHDRLNNVLHDEGGLLQDLPNGVEQRQTSSGQKYLALQVPNAPLPQVKEEQDKENIALPQLNDVYESQVSVSFADDLHSSDVLDNWLMTLSKEHSRRNSPTPPRKSSAHLPLGEALSLRCVPDSSPIRPAASNPPTPTPQSAVSMTGTEFTDFTPKRSVDTCRALSSHPVRSDPSSTILPRIALPHEEFPVKLPTAEKEVEIRHPAPRRLASHPVLLHRASSIASTLYPRSFSDSPGPPPPRSPLRLRRDPRTIEDIIANHESTRKASPKFAPSILPVDEYNEQLPTILPSITTECSGPISKNRKKPISHPAYLSSRKAREERIRSRKTRDKPYTARTIDSIVNPTPPLPPPGRMSHRLRKARPDIKVRVPELGHDLCPKPLVTRQSSSASSIASWKKVTENTRTPVSPVPSEDDLAGEDDKAGYTPVSPTVSQGSSSAHTSIAMSPRMLVAEEVPVPRAKSQAKAARVIVKEGKGYAPRPRSASIPRNALKRRSRTNPNTSSVRTSPRSGSPIMVGALQDDEPPPLPSQPPNRALPPTPPASGSEKPNARSRYAEQKKELPLLPNYEIAPKETTPPKRKDVVQHVANQAQRRSLAIKDFGKKSSLESRLEALEKQNTMLSAALMAVLRTNGNFNGPLPIMAEPESPLPMAWETRLARRSAASQAASHAASSSNGSALEMYMSTRRGSQKGR</sequence>
<feature type="compositionally biased region" description="Low complexity" evidence="1">
    <location>
        <begin position="719"/>
        <end position="736"/>
    </location>
</feature>
<proteinExistence type="predicted"/>
<protein>
    <submittedName>
        <fullName evidence="2">Uncharacterized protein</fullName>
    </submittedName>
</protein>